<dbReference type="Proteomes" id="UP000252174">
    <property type="component" value="Unassembled WGS sequence"/>
</dbReference>
<dbReference type="RefSeq" id="WP_114482419.1">
    <property type="nucleotide sequence ID" value="NZ_QPJU01000002.1"/>
</dbReference>
<dbReference type="CDD" id="cd00371">
    <property type="entry name" value="HMA"/>
    <property type="match status" value="1"/>
</dbReference>
<protein>
    <submittedName>
        <fullName evidence="2">Copper chaperone</fullName>
    </submittedName>
</protein>
<dbReference type="InterPro" id="IPR006121">
    <property type="entry name" value="HMA_dom"/>
</dbReference>
<name>A0A369AR74_9BURK</name>
<sequence>MQYTFQVQGMTCAHCERAVTQALQQVDPQARVQIDRAQGKVEVDSSAPREALAAAIREEGYAVAQAL</sequence>
<evidence type="ECO:0000313" key="2">
    <source>
        <dbReference type="EMBL" id="RCX10838.1"/>
    </source>
</evidence>
<evidence type="ECO:0000313" key="3">
    <source>
        <dbReference type="Proteomes" id="UP000252174"/>
    </source>
</evidence>
<dbReference type="OrthoDB" id="9813965at2"/>
<dbReference type="InterPro" id="IPR036163">
    <property type="entry name" value="HMA_dom_sf"/>
</dbReference>
<dbReference type="PROSITE" id="PS50846">
    <property type="entry name" value="HMA_2"/>
    <property type="match status" value="1"/>
</dbReference>
<organism evidence="2 3">
    <name type="scientific">Extensimonas vulgaris</name>
    <dbReference type="NCBI Taxonomy" id="1031594"/>
    <lineage>
        <taxon>Bacteria</taxon>
        <taxon>Pseudomonadati</taxon>
        <taxon>Pseudomonadota</taxon>
        <taxon>Betaproteobacteria</taxon>
        <taxon>Burkholderiales</taxon>
        <taxon>Comamonadaceae</taxon>
        <taxon>Extensimonas</taxon>
    </lineage>
</organism>
<dbReference type="EMBL" id="QPJU01000002">
    <property type="protein sequence ID" value="RCX10838.1"/>
    <property type="molecule type" value="Genomic_DNA"/>
</dbReference>
<keyword evidence="3" id="KW-1185">Reference proteome</keyword>
<dbReference type="GO" id="GO:0046872">
    <property type="term" value="F:metal ion binding"/>
    <property type="evidence" value="ECO:0007669"/>
    <property type="project" value="InterPro"/>
</dbReference>
<dbReference type="Gene3D" id="3.30.70.100">
    <property type="match status" value="1"/>
</dbReference>
<dbReference type="AlphaFoldDB" id="A0A369AR74"/>
<gene>
    <name evidence="2" type="ORF">DFR45_102240</name>
</gene>
<proteinExistence type="predicted"/>
<comment type="caution">
    <text evidence="2">The sequence shown here is derived from an EMBL/GenBank/DDBJ whole genome shotgun (WGS) entry which is preliminary data.</text>
</comment>
<dbReference type="Pfam" id="PF00403">
    <property type="entry name" value="HMA"/>
    <property type="match status" value="1"/>
</dbReference>
<accession>A0A369AR74</accession>
<feature type="domain" description="HMA" evidence="1">
    <location>
        <begin position="1"/>
        <end position="64"/>
    </location>
</feature>
<reference evidence="2 3" key="1">
    <citation type="submission" date="2018-07" db="EMBL/GenBank/DDBJ databases">
        <title>Genomic Encyclopedia of Type Strains, Phase IV (KMG-IV): sequencing the most valuable type-strain genomes for metagenomic binning, comparative biology and taxonomic classification.</title>
        <authorList>
            <person name="Goeker M."/>
        </authorList>
    </citation>
    <scope>NUCLEOTIDE SEQUENCE [LARGE SCALE GENOMIC DNA]</scope>
    <source>
        <strain evidence="2 3">DSM 100911</strain>
    </source>
</reference>
<dbReference type="SUPFAM" id="SSF55008">
    <property type="entry name" value="HMA, heavy metal-associated domain"/>
    <property type="match status" value="1"/>
</dbReference>
<evidence type="ECO:0000259" key="1">
    <source>
        <dbReference type="PROSITE" id="PS50846"/>
    </source>
</evidence>